<evidence type="ECO:0000256" key="3">
    <source>
        <dbReference type="SAM" id="SignalP"/>
    </source>
</evidence>
<evidence type="ECO:0000313" key="6">
    <source>
        <dbReference type="Proteomes" id="UP000019151"/>
    </source>
</evidence>
<evidence type="ECO:0000259" key="4">
    <source>
        <dbReference type="Pfam" id="PF00326"/>
    </source>
</evidence>
<dbReference type="InterPro" id="IPR011659">
    <property type="entry name" value="WD40"/>
</dbReference>
<feature type="domain" description="Peptidase S9 prolyl oligopeptidase catalytic" evidence="4">
    <location>
        <begin position="464"/>
        <end position="662"/>
    </location>
</feature>
<dbReference type="KEGG" id="gba:J421_0989"/>
<dbReference type="Pfam" id="PF00326">
    <property type="entry name" value="Peptidase_S9"/>
    <property type="match status" value="1"/>
</dbReference>
<dbReference type="SUPFAM" id="SSF53474">
    <property type="entry name" value="alpha/beta-Hydrolases"/>
    <property type="match status" value="1"/>
</dbReference>
<keyword evidence="2" id="KW-0720">Serine protease</keyword>
<dbReference type="Proteomes" id="UP000019151">
    <property type="component" value="Chromosome"/>
</dbReference>
<dbReference type="SUPFAM" id="SSF82171">
    <property type="entry name" value="DPP6 N-terminal domain-like"/>
    <property type="match status" value="1"/>
</dbReference>
<feature type="chain" id="PRO_5004793908" evidence="3">
    <location>
        <begin position="21"/>
        <end position="690"/>
    </location>
</feature>
<sequence length="690" mass="74028">MRPTASLASLVLLLSTSLAAQPARRAPTVDDLLGMSTLAGAAISPDGKWVAYGVTTADTKQNAYVTRLWVADVATGARRQLTSGDRSVGAYRWSPDSRWIGFTSDRVGGRSQLFAIHPDGGEAVQLTDAEAGVQGYAWSPDGRTVAFTSAPPPDTVKARRERYGDYEVVRTEYAYAHLFTADVDSAMAGLAAPRKGRQRTRGTTMSVQGFEWSPDGTRIAFAATTNPDLVQGATADIYVLSLGDDRVRRVVSQPGPDGDPHWSPDGRSLVITSAMGQDRYFARLSRLAVVPADAEGATPRSITDGVDEDAAFVAWRPEGIYFAASERTASHLFRVDPATARVTRVSAPNDFMGGAWTVSATGRAATIVSSPTALPEVAVVDLAGRGPFAPRTLTAMSDQVRGLALGTRELITWKSQDGATIEGVLVKPAGWAPNEKRPLLVVIHGGPTGIDRPTLMDTRNYPVDVFAARGALVLKVNYRGSSGYGAAFRRLNERNLGVGDAWDVLSGVDTLIARGWVDSTRMGAMGWSQGGYISAFLTTTTTRFKAISVGAGISDWATYYYNTDITPFTINYLGADPVADAEIYRKTSPISYAMGAKTPTLIQHGELDRRVPIANAYELRQALVDRGVPVEMVVYKGFGHGVTKPREQRAVMEHNLAWFGHWVFGDSASDVRAVLTSGGQGAQSDATRQP</sequence>
<dbReference type="PANTHER" id="PTHR42776">
    <property type="entry name" value="SERINE PEPTIDASE S9 FAMILY MEMBER"/>
    <property type="match status" value="1"/>
</dbReference>
<keyword evidence="3" id="KW-0732">Signal</keyword>
<dbReference type="EMBL" id="CP007128">
    <property type="protein sequence ID" value="AHG88526.1"/>
    <property type="molecule type" value="Genomic_DNA"/>
</dbReference>
<dbReference type="InterPro" id="IPR011042">
    <property type="entry name" value="6-blade_b-propeller_TolB-like"/>
</dbReference>
<keyword evidence="6" id="KW-1185">Reference proteome</keyword>
<dbReference type="Gene3D" id="2.120.10.30">
    <property type="entry name" value="TolB, C-terminal domain"/>
    <property type="match status" value="2"/>
</dbReference>
<gene>
    <name evidence="5" type="ORF">J421_0989</name>
</gene>
<dbReference type="PATRIC" id="fig|861299.3.peg.1003"/>
<accession>W0RCK7</accession>
<keyword evidence="2" id="KW-0645">Protease</keyword>
<dbReference type="InterPro" id="IPR029058">
    <property type="entry name" value="AB_hydrolase_fold"/>
</dbReference>
<dbReference type="eggNOG" id="COG1506">
    <property type="taxonomic scope" value="Bacteria"/>
</dbReference>
<dbReference type="STRING" id="861299.J421_0989"/>
<dbReference type="OrthoDB" id="262125at2"/>
<keyword evidence="1" id="KW-0378">Hydrolase</keyword>
<dbReference type="GO" id="GO:0006508">
    <property type="term" value="P:proteolysis"/>
    <property type="evidence" value="ECO:0007669"/>
    <property type="project" value="InterPro"/>
</dbReference>
<dbReference type="GO" id="GO:0004252">
    <property type="term" value="F:serine-type endopeptidase activity"/>
    <property type="evidence" value="ECO:0007669"/>
    <property type="project" value="TreeGrafter"/>
</dbReference>
<dbReference type="Gene3D" id="3.40.50.1820">
    <property type="entry name" value="alpha/beta hydrolase"/>
    <property type="match status" value="1"/>
</dbReference>
<dbReference type="InParanoid" id="W0RCK7"/>
<organism evidence="5 6">
    <name type="scientific">Gemmatirosa kalamazoonensis</name>
    <dbReference type="NCBI Taxonomy" id="861299"/>
    <lineage>
        <taxon>Bacteria</taxon>
        <taxon>Pseudomonadati</taxon>
        <taxon>Gemmatimonadota</taxon>
        <taxon>Gemmatimonadia</taxon>
        <taxon>Gemmatimonadales</taxon>
        <taxon>Gemmatimonadaceae</taxon>
        <taxon>Gemmatirosa</taxon>
    </lineage>
</organism>
<protein>
    <submittedName>
        <fullName evidence="5">WD40-like beta Propeller containing protein</fullName>
    </submittedName>
</protein>
<evidence type="ECO:0000256" key="1">
    <source>
        <dbReference type="ARBA" id="ARBA00022801"/>
    </source>
</evidence>
<evidence type="ECO:0000256" key="2">
    <source>
        <dbReference type="ARBA" id="ARBA00022825"/>
    </source>
</evidence>
<dbReference type="AlphaFoldDB" id="W0RCK7"/>
<dbReference type="HOGENOM" id="CLU_008615_2_1_0"/>
<reference evidence="5 6" key="1">
    <citation type="journal article" date="2014" name="Genome Announc.">
        <title>Genome Sequence and Methylome of Soil Bacterium Gemmatirosa kalamazoonensis KBS708T, a Member of the Rarely Cultivated Gemmatimonadetes Phylum.</title>
        <authorList>
            <person name="Debruyn J.M."/>
            <person name="Radosevich M."/>
            <person name="Wommack K.E."/>
            <person name="Polson S.W."/>
            <person name="Hauser L.J."/>
            <person name="Fawaz M.N."/>
            <person name="Korlach J."/>
            <person name="Tsai Y.C."/>
        </authorList>
    </citation>
    <scope>NUCLEOTIDE SEQUENCE [LARGE SCALE GENOMIC DNA]</scope>
    <source>
        <strain evidence="5 6">KBS708</strain>
    </source>
</reference>
<proteinExistence type="predicted"/>
<dbReference type="RefSeq" id="WP_025410060.1">
    <property type="nucleotide sequence ID" value="NZ_CP007128.1"/>
</dbReference>
<dbReference type="Pfam" id="PF07676">
    <property type="entry name" value="PD40"/>
    <property type="match status" value="4"/>
</dbReference>
<name>W0RCK7_9BACT</name>
<dbReference type="eggNOG" id="COG0823">
    <property type="taxonomic scope" value="Bacteria"/>
</dbReference>
<dbReference type="PANTHER" id="PTHR42776:SF27">
    <property type="entry name" value="DIPEPTIDYL PEPTIDASE FAMILY MEMBER 6"/>
    <property type="match status" value="1"/>
</dbReference>
<feature type="signal peptide" evidence="3">
    <location>
        <begin position="1"/>
        <end position="20"/>
    </location>
</feature>
<dbReference type="InterPro" id="IPR001375">
    <property type="entry name" value="Peptidase_S9_cat"/>
</dbReference>
<evidence type="ECO:0000313" key="5">
    <source>
        <dbReference type="EMBL" id="AHG88526.1"/>
    </source>
</evidence>